<feature type="domain" description="HTH cro/C1-type" evidence="1">
    <location>
        <begin position="13"/>
        <end position="67"/>
    </location>
</feature>
<accession>A0A074MC13</accession>
<dbReference type="CDD" id="cd00093">
    <property type="entry name" value="HTH_XRE"/>
    <property type="match status" value="1"/>
</dbReference>
<dbReference type="SUPFAM" id="SSF47413">
    <property type="entry name" value="lambda repressor-like DNA-binding domains"/>
    <property type="match status" value="1"/>
</dbReference>
<reference evidence="2 3" key="1">
    <citation type="submission" date="2014-04" db="EMBL/GenBank/DDBJ databases">
        <title>A comprehensive comparison of genomes of Erythrobacter spp. strains.</title>
        <authorList>
            <person name="Zheng Q."/>
        </authorList>
    </citation>
    <scope>NUCLEOTIDE SEQUENCE [LARGE SCALE GENOMIC DNA]</scope>
    <source>
        <strain evidence="2 3">DSM 6997</strain>
    </source>
</reference>
<dbReference type="AlphaFoldDB" id="A0A074MC13"/>
<keyword evidence="3" id="KW-1185">Reference proteome</keyword>
<dbReference type="PROSITE" id="PS50943">
    <property type="entry name" value="HTH_CROC1"/>
    <property type="match status" value="1"/>
</dbReference>
<dbReference type="InterPro" id="IPR010982">
    <property type="entry name" value="Lambda_DNA-bd_dom_sf"/>
</dbReference>
<dbReference type="InterPro" id="IPR001387">
    <property type="entry name" value="Cro/C1-type_HTH"/>
</dbReference>
<sequence>MSDFDDASVAARLREEIARQRLSRAGLAQSARLSVSTLEKALSGRRRFTLATIVRLEEALGASLRGSLAAEPAVSPPASMHAPEHMGSYSRPAVRWIEGEYLTLRASFGEDGAVYAYRTVIVWDDAKGHLVFSESDRLDAEFEQGGFVSMPHLSGHTYLMTSEEGQYRMIMLGRATREARMFGLLSTLQVGQGSQLVPVSCPVAFVPLEQIAEPVFGFVGEDAVRFAEYRTVLNTAMGDDFCRLRQ</sequence>
<dbReference type="EMBL" id="JMIW01000003">
    <property type="protein sequence ID" value="KEO90290.1"/>
    <property type="molecule type" value="Genomic_DNA"/>
</dbReference>
<dbReference type="GO" id="GO:0003677">
    <property type="term" value="F:DNA binding"/>
    <property type="evidence" value="ECO:0007669"/>
    <property type="project" value="InterPro"/>
</dbReference>
<dbReference type="RefSeq" id="WP_034960116.1">
    <property type="nucleotide sequence ID" value="NZ_JMIW01000003.1"/>
</dbReference>
<name>A0A074MC13_ERYLO</name>
<gene>
    <name evidence="2" type="ORF">EH31_09380</name>
</gene>
<proteinExistence type="predicted"/>
<evidence type="ECO:0000313" key="2">
    <source>
        <dbReference type="EMBL" id="KEO90290.1"/>
    </source>
</evidence>
<dbReference type="STRING" id="1044.EH31_09380"/>
<organism evidence="2 3">
    <name type="scientific">Erythrobacter longus</name>
    <dbReference type="NCBI Taxonomy" id="1044"/>
    <lineage>
        <taxon>Bacteria</taxon>
        <taxon>Pseudomonadati</taxon>
        <taxon>Pseudomonadota</taxon>
        <taxon>Alphaproteobacteria</taxon>
        <taxon>Sphingomonadales</taxon>
        <taxon>Erythrobacteraceae</taxon>
        <taxon>Erythrobacter/Porphyrobacter group</taxon>
        <taxon>Erythrobacter</taxon>
    </lineage>
</organism>
<dbReference type="eggNOG" id="COG1813">
    <property type="taxonomic scope" value="Bacteria"/>
</dbReference>
<dbReference type="SMART" id="SM00530">
    <property type="entry name" value="HTH_XRE"/>
    <property type="match status" value="1"/>
</dbReference>
<evidence type="ECO:0000259" key="1">
    <source>
        <dbReference type="PROSITE" id="PS50943"/>
    </source>
</evidence>
<evidence type="ECO:0000313" key="3">
    <source>
        <dbReference type="Proteomes" id="UP000027647"/>
    </source>
</evidence>
<comment type="caution">
    <text evidence="2">The sequence shown here is derived from an EMBL/GenBank/DDBJ whole genome shotgun (WGS) entry which is preliminary data.</text>
</comment>
<dbReference type="Gene3D" id="1.10.260.40">
    <property type="entry name" value="lambda repressor-like DNA-binding domains"/>
    <property type="match status" value="1"/>
</dbReference>
<protein>
    <submittedName>
        <fullName evidence="2">XRE family transcriptional regulator</fullName>
    </submittedName>
</protein>
<dbReference type="OrthoDB" id="7402760at2"/>
<dbReference type="Proteomes" id="UP000027647">
    <property type="component" value="Unassembled WGS sequence"/>
</dbReference>